<keyword evidence="2" id="KW-1185">Reference proteome</keyword>
<evidence type="ECO:0000313" key="1">
    <source>
        <dbReference type="EMBL" id="KAI8039419.1"/>
    </source>
</evidence>
<evidence type="ECO:0000313" key="2">
    <source>
        <dbReference type="Proteomes" id="UP001059596"/>
    </source>
</evidence>
<dbReference type="Proteomes" id="UP001059596">
    <property type="component" value="Unassembled WGS sequence"/>
</dbReference>
<accession>A0A9P9YMZ6</accession>
<organism evidence="1 2">
    <name type="scientific">Drosophila gunungcola</name>
    <name type="common">fruit fly</name>
    <dbReference type="NCBI Taxonomy" id="103775"/>
    <lineage>
        <taxon>Eukaryota</taxon>
        <taxon>Metazoa</taxon>
        <taxon>Ecdysozoa</taxon>
        <taxon>Arthropoda</taxon>
        <taxon>Hexapoda</taxon>
        <taxon>Insecta</taxon>
        <taxon>Pterygota</taxon>
        <taxon>Neoptera</taxon>
        <taxon>Endopterygota</taxon>
        <taxon>Diptera</taxon>
        <taxon>Brachycera</taxon>
        <taxon>Muscomorpha</taxon>
        <taxon>Ephydroidea</taxon>
        <taxon>Drosophilidae</taxon>
        <taxon>Drosophila</taxon>
        <taxon>Sophophora</taxon>
    </lineage>
</organism>
<comment type="caution">
    <text evidence="1">The sequence shown here is derived from an EMBL/GenBank/DDBJ whole genome shotgun (WGS) entry which is preliminary data.</text>
</comment>
<name>A0A9P9YMZ6_9MUSC</name>
<reference evidence="1" key="1">
    <citation type="journal article" date="2023" name="Genome Biol. Evol.">
        <title>Long-read-based Genome Assembly of Drosophila gunungcola Reveals Fewer Chemosensory Genes in Flower-breeding Species.</title>
        <authorList>
            <person name="Negi A."/>
            <person name="Liao B.Y."/>
            <person name="Yeh S.D."/>
        </authorList>
    </citation>
    <scope>NUCLEOTIDE SEQUENCE</scope>
    <source>
        <strain evidence="1">Sukarami</strain>
    </source>
</reference>
<protein>
    <submittedName>
        <fullName evidence="1">Uncharacterized protein</fullName>
    </submittedName>
</protein>
<sequence length="48" mass="5559">MICIFEGKSKMFTCQWNVKLQEFADEKVRMEGGHPFSLTTTMAVNFLI</sequence>
<proteinExistence type="predicted"/>
<dbReference type="EMBL" id="JAMKOV010000006">
    <property type="protein sequence ID" value="KAI8039419.1"/>
    <property type="molecule type" value="Genomic_DNA"/>
</dbReference>
<gene>
    <name evidence="1" type="ORF">M5D96_008143</name>
</gene>
<dbReference type="AlphaFoldDB" id="A0A9P9YMZ6"/>